<sequence length="552" mass="61602">MLRNGANRTLCLFRRQLSSDCDCHSFVTKEMEKYLQCRKDIKLDMCIIDENMIDPCWDQPEIVIIGAGMAGLSAAQRLAVSGLVKIKLIEATHRAGGRIHSAWFGNVPVEMGSSFIEGGSLSNSVYTLASQESLITRPPMRENPFAALCMTSDGRDIPAYISQAAIDAFYGITQRAAELYIAAKEYKSCGRLSDFLSRQMDHELDAFPHKYRDDASRVMLSEAIALKNRVGSCLFDVSAKDFGSYAELSGGRVRVPTGMVGVLAPLLRAMPECDTITYCKPVTKILWSTKDEYEDEKKTKKKPRVNVVCCDGRVFSGDYCIITLPLGVLKEQVHGMFEPSLPELEKNAIKRLGYGLINHVYFEYNRPFWIWQEGGLRPCWRLDEIKDDGYWLKGISSIDEVPSSQQILSVTVSDKAAKCVEELSEVKLAEDFTRLLRQFLDNPTIPYPANVMKTKWSTCPFSLGAKTYMKFGANVGDICDLGRTVPDECEPEIPVLFFAGEGTAFGSYGSMHGARMSGIREAERIIKYTKKFQGKPGHKYEESVCVKAAAAH</sequence>
<dbReference type="InterPro" id="IPR002937">
    <property type="entry name" value="Amino_oxidase"/>
</dbReference>
<dbReference type="AlphaFoldDB" id="A0A224XE80"/>
<dbReference type="PANTHER" id="PTHR10742">
    <property type="entry name" value="FLAVIN MONOAMINE OXIDASE"/>
    <property type="match status" value="1"/>
</dbReference>
<accession>A0A224XE80</accession>
<organism evidence="2">
    <name type="scientific">Panstrongylus lignarius</name>
    <dbReference type="NCBI Taxonomy" id="156445"/>
    <lineage>
        <taxon>Eukaryota</taxon>
        <taxon>Metazoa</taxon>
        <taxon>Ecdysozoa</taxon>
        <taxon>Arthropoda</taxon>
        <taxon>Hexapoda</taxon>
        <taxon>Insecta</taxon>
        <taxon>Pterygota</taxon>
        <taxon>Neoptera</taxon>
        <taxon>Paraneoptera</taxon>
        <taxon>Hemiptera</taxon>
        <taxon>Heteroptera</taxon>
        <taxon>Panheteroptera</taxon>
        <taxon>Cimicomorpha</taxon>
        <taxon>Reduviidae</taxon>
        <taxon>Triatominae</taxon>
        <taxon>Panstrongylus</taxon>
    </lineage>
</organism>
<name>A0A224XE80_9HEMI</name>
<dbReference type="Gene3D" id="3.90.660.10">
    <property type="match status" value="1"/>
</dbReference>
<evidence type="ECO:0000259" key="1">
    <source>
        <dbReference type="Pfam" id="PF01593"/>
    </source>
</evidence>
<reference evidence="2" key="1">
    <citation type="journal article" date="2018" name="PLoS Negl. Trop. Dis.">
        <title>An insight into the salivary gland and fat body transcriptome of Panstrongylus lignarius (Hemiptera: Heteroptera), the main vector of Chagas disease in Peru.</title>
        <authorList>
            <person name="Nevoa J.C."/>
            <person name="Mendes M.T."/>
            <person name="da Silva M.V."/>
            <person name="Soares S.C."/>
            <person name="Oliveira C.J.F."/>
            <person name="Ribeiro J.M.C."/>
        </authorList>
    </citation>
    <scope>NUCLEOTIDE SEQUENCE</scope>
</reference>
<feature type="domain" description="Amine oxidase" evidence="1">
    <location>
        <begin position="69"/>
        <end position="526"/>
    </location>
</feature>
<evidence type="ECO:0000313" key="2">
    <source>
        <dbReference type="EMBL" id="JAW09304.1"/>
    </source>
</evidence>
<dbReference type="InterPro" id="IPR036188">
    <property type="entry name" value="FAD/NAD-bd_sf"/>
</dbReference>
<protein>
    <submittedName>
        <fullName evidence="2">Putative flavin-containing amine oxidase</fullName>
    </submittedName>
</protein>
<dbReference type="PANTHER" id="PTHR10742:SF416">
    <property type="entry name" value="SPERMINE OXIDASE"/>
    <property type="match status" value="1"/>
</dbReference>
<dbReference type="InterPro" id="IPR050281">
    <property type="entry name" value="Flavin_monoamine_oxidase"/>
</dbReference>
<dbReference type="GO" id="GO:0046592">
    <property type="term" value="F:polyamine oxidase activity"/>
    <property type="evidence" value="ECO:0007669"/>
    <property type="project" value="TreeGrafter"/>
</dbReference>
<dbReference type="SUPFAM" id="SSF54373">
    <property type="entry name" value="FAD-linked reductases, C-terminal domain"/>
    <property type="match status" value="1"/>
</dbReference>
<dbReference type="Gene3D" id="3.50.50.60">
    <property type="entry name" value="FAD/NAD(P)-binding domain"/>
    <property type="match status" value="1"/>
</dbReference>
<dbReference type="SUPFAM" id="SSF51905">
    <property type="entry name" value="FAD/NAD(P)-binding domain"/>
    <property type="match status" value="1"/>
</dbReference>
<dbReference type="EMBL" id="GFTR01007122">
    <property type="protein sequence ID" value="JAW09304.1"/>
    <property type="molecule type" value="Transcribed_RNA"/>
</dbReference>
<dbReference type="Pfam" id="PF01593">
    <property type="entry name" value="Amino_oxidase"/>
    <property type="match status" value="1"/>
</dbReference>
<proteinExistence type="predicted"/>